<feature type="region of interest" description="Disordered" evidence="1">
    <location>
        <begin position="62"/>
        <end position="127"/>
    </location>
</feature>
<gene>
    <name evidence="2" type="ORF">IPOD504_LOCUS14176</name>
</gene>
<evidence type="ECO:0000256" key="1">
    <source>
        <dbReference type="SAM" id="MobiDB-lite"/>
    </source>
</evidence>
<accession>A0ABN8J006</accession>
<evidence type="ECO:0000313" key="3">
    <source>
        <dbReference type="Proteomes" id="UP000837857"/>
    </source>
</evidence>
<sequence>MKKWAGAFAIHTSAVAHGRVKGPSVEKPGVQRTPFAFRAFYFIPRRSCDMTEVQSRAKCSNPIKSAHGKGYYPLRRLDKAQKPPPQLESRGAPRSVKRPRLHFPSPDRGRRHLANRSRRAHRPHPADYCTPFASTSILLLSMVRRAGGVVTKLDRVMQRVIKRGTF</sequence>
<dbReference type="EMBL" id="OW152817">
    <property type="protein sequence ID" value="CAH2068268.1"/>
    <property type="molecule type" value="Genomic_DNA"/>
</dbReference>
<keyword evidence="3" id="KW-1185">Reference proteome</keyword>
<name>A0ABN8J006_9NEOP</name>
<proteinExistence type="predicted"/>
<evidence type="ECO:0000313" key="2">
    <source>
        <dbReference type="EMBL" id="CAH2068268.1"/>
    </source>
</evidence>
<organism evidence="2 3">
    <name type="scientific">Iphiclides podalirius</name>
    <name type="common">scarce swallowtail</name>
    <dbReference type="NCBI Taxonomy" id="110791"/>
    <lineage>
        <taxon>Eukaryota</taxon>
        <taxon>Metazoa</taxon>
        <taxon>Ecdysozoa</taxon>
        <taxon>Arthropoda</taxon>
        <taxon>Hexapoda</taxon>
        <taxon>Insecta</taxon>
        <taxon>Pterygota</taxon>
        <taxon>Neoptera</taxon>
        <taxon>Endopterygota</taxon>
        <taxon>Lepidoptera</taxon>
        <taxon>Glossata</taxon>
        <taxon>Ditrysia</taxon>
        <taxon>Papilionoidea</taxon>
        <taxon>Papilionidae</taxon>
        <taxon>Papilioninae</taxon>
        <taxon>Iphiclides</taxon>
    </lineage>
</organism>
<reference evidence="2" key="1">
    <citation type="submission" date="2022-03" db="EMBL/GenBank/DDBJ databases">
        <authorList>
            <person name="Martin H S."/>
        </authorList>
    </citation>
    <scope>NUCLEOTIDE SEQUENCE</scope>
</reference>
<feature type="compositionally biased region" description="Basic residues" evidence="1">
    <location>
        <begin position="109"/>
        <end position="123"/>
    </location>
</feature>
<dbReference type="Proteomes" id="UP000837857">
    <property type="component" value="Chromosome 5"/>
</dbReference>
<feature type="non-terminal residue" evidence="2">
    <location>
        <position position="1"/>
    </location>
</feature>
<protein>
    <submittedName>
        <fullName evidence="2">Uncharacterized protein</fullName>
    </submittedName>
</protein>